<accession>A0ABW3SUI0</accession>
<dbReference type="Pfam" id="PF13302">
    <property type="entry name" value="Acetyltransf_3"/>
    <property type="match status" value="1"/>
</dbReference>
<name>A0ABW3SUI0_9BACT</name>
<gene>
    <name evidence="2" type="ORF">ACFQ2O_17465</name>
</gene>
<dbReference type="PROSITE" id="PS51186">
    <property type="entry name" value="GNAT"/>
    <property type="match status" value="1"/>
</dbReference>
<dbReference type="RefSeq" id="WP_377530754.1">
    <property type="nucleotide sequence ID" value="NZ_JBHTLD010000201.1"/>
</dbReference>
<evidence type="ECO:0000313" key="3">
    <source>
        <dbReference type="Proteomes" id="UP001597094"/>
    </source>
</evidence>
<evidence type="ECO:0000313" key="2">
    <source>
        <dbReference type="EMBL" id="MFD1188005.1"/>
    </source>
</evidence>
<dbReference type="PANTHER" id="PTHR43441">
    <property type="entry name" value="RIBOSOMAL-PROTEIN-SERINE ACETYLTRANSFERASE"/>
    <property type="match status" value="1"/>
</dbReference>
<dbReference type="GO" id="GO:0016746">
    <property type="term" value="F:acyltransferase activity"/>
    <property type="evidence" value="ECO:0007669"/>
    <property type="project" value="UniProtKB-KW"/>
</dbReference>
<reference evidence="3" key="1">
    <citation type="journal article" date="2019" name="Int. J. Syst. Evol. Microbiol.">
        <title>The Global Catalogue of Microorganisms (GCM) 10K type strain sequencing project: providing services to taxonomists for standard genome sequencing and annotation.</title>
        <authorList>
            <consortium name="The Broad Institute Genomics Platform"/>
            <consortium name="The Broad Institute Genome Sequencing Center for Infectious Disease"/>
            <person name="Wu L."/>
            <person name="Ma J."/>
        </authorList>
    </citation>
    <scope>NUCLEOTIDE SEQUENCE [LARGE SCALE GENOMIC DNA]</scope>
    <source>
        <strain evidence="3">JCM 31319</strain>
    </source>
</reference>
<comment type="caution">
    <text evidence="2">The sequence shown here is derived from an EMBL/GenBank/DDBJ whole genome shotgun (WGS) entry which is preliminary data.</text>
</comment>
<dbReference type="PANTHER" id="PTHR43441:SF11">
    <property type="entry name" value="RIBOSOMAL-PROTEIN-SERINE ACETYLTRANSFERASE"/>
    <property type="match status" value="1"/>
</dbReference>
<proteinExistence type="predicted"/>
<dbReference type="InterPro" id="IPR000182">
    <property type="entry name" value="GNAT_dom"/>
</dbReference>
<dbReference type="Gene3D" id="3.40.630.30">
    <property type="match status" value="1"/>
</dbReference>
<organism evidence="2 3">
    <name type="scientific">Pontibacter rugosus</name>
    <dbReference type="NCBI Taxonomy" id="1745966"/>
    <lineage>
        <taxon>Bacteria</taxon>
        <taxon>Pseudomonadati</taxon>
        <taxon>Bacteroidota</taxon>
        <taxon>Cytophagia</taxon>
        <taxon>Cytophagales</taxon>
        <taxon>Hymenobacteraceae</taxon>
        <taxon>Pontibacter</taxon>
    </lineage>
</organism>
<keyword evidence="3" id="KW-1185">Reference proteome</keyword>
<dbReference type="EC" id="2.3.-.-" evidence="2"/>
<dbReference type="InterPro" id="IPR016181">
    <property type="entry name" value="Acyl_CoA_acyltransferase"/>
</dbReference>
<keyword evidence="2" id="KW-0808">Transferase</keyword>
<dbReference type="SUPFAM" id="SSF55729">
    <property type="entry name" value="Acyl-CoA N-acyltransferases (Nat)"/>
    <property type="match status" value="1"/>
</dbReference>
<evidence type="ECO:0000259" key="1">
    <source>
        <dbReference type="PROSITE" id="PS51186"/>
    </source>
</evidence>
<feature type="domain" description="N-acetyltransferase" evidence="1">
    <location>
        <begin position="12"/>
        <end position="177"/>
    </location>
</feature>
<sequence>MISPTILTTNRLLLREITPALFNQLFLAKTKQEIMDYLYLKNDDEFEEMEERYVKGITTYYTDFKGFYLLDKETNKVIGRCDYHTWVPGHRRAEIGYTIMNEQYKNKGLMKEALERILTFGFEQMNLYRVEALVSPANTPSLQLVEHFGFKREGLLRNNYMQKGVLEDSILFSLLKPEFEEWQGIKMV</sequence>
<dbReference type="Proteomes" id="UP001597094">
    <property type="component" value="Unassembled WGS sequence"/>
</dbReference>
<dbReference type="InterPro" id="IPR051908">
    <property type="entry name" value="Ribosomal_N-acetyltransferase"/>
</dbReference>
<protein>
    <submittedName>
        <fullName evidence="2">GNAT family N-acetyltransferase</fullName>
        <ecNumber evidence="2">2.3.-.-</ecNumber>
    </submittedName>
</protein>
<dbReference type="EMBL" id="JBHTLD010000201">
    <property type="protein sequence ID" value="MFD1188005.1"/>
    <property type="molecule type" value="Genomic_DNA"/>
</dbReference>
<keyword evidence="2" id="KW-0012">Acyltransferase</keyword>